<name>A0AAD5SV20_9FUNG</name>
<dbReference type="EMBL" id="JADGJH010001700">
    <property type="protein sequence ID" value="KAJ3110721.1"/>
    <property type="molecule type" value="Genomic_DNA"/>
</dbReference>
<comment type="caution">
    <text evidence="2">The sequence shown here is derived from an EMBL/GenBank/DDBJ whole genome shotgun (WGS) entry which is preliminary data.</text>
</comment>
<dbReference type="SUPFAM" id="SSF52047">
    <property type="entry name" value="RNI-like"/>
    <property type="match status" value="1"/>
</dbReference>
<keyword evidence="1" id="KW-0812">Transmembrane</keyword>
<evidence type="ECO:0000313" key="3">
    <source>
        <dbReference type="Proteomes" id="UP001211907"/>
    </source>
</evidence>
<dbReference type="AlphaFoldDB" id="A0AAD5SV20"/>
<gene>
    <name evidence="2" type="ORF">HK100_002946</name>
</gene>
<reference evidence="2" key="1">
    <citation type="submission" date="2020-05" db="EMBL/GenBank/DDBJ databases">
        <title>Phylogenomic resolution of chytrid fungi.</title>
        <authorList>
            <person name="Stajich J.E."/>
            <person name="Amses K."/>
            <person name="Simmons R."/>
            <person name="Seto K."/>
            <person name="Myers J."/>
            <person name="Bonds A."/>
            <person name="Quandt C.A."/>
            <person name="Barry K."/>
            <person name="Liu P."/>
            <person name="Grigoriev I."/>
            <person name="Longcore J.E."/>
            <person name="James T.Y."/>
        </authorList>
    </citation>
    <scope>NUCLEOTIDE SEQUENCE</scope>
    <source>
        <strain evidence="2">JEL0513</strain>
    </source>
</reference>
<protein>
    <recommendedName>
        <fullName evidence="4">F-box domain-containing protein</fullName>
    </recommendedName>
</protein>
<keyword evidence="3" id="KW-1185">Reference proteome</keyword>
<evidence type="ECO:0000256" key="1">
    <source>
        <dbReference type="SAM" id="Phobius"/>
    </source>
</evidence>
<accession>A0AAD5SV20</accession>
<evidence type="ECO:0000313" key="2">
    <source>
        <dbReference type="EMBL" id="KAJ3110721.1"/>
    </source>
</evidence>
<dbReference type="Proteomes" id="UP001211907">
    <property type="component" value="Unassembled WGS sequence"/>
</dbReference>
<organism evidence="2 3">
    <name type="scientific">Physocladia obscura</name>
    <dbReference type="NCBI Taxonomy" id="109957"/>
    <lineage>
        <taxon>Eukaryota</taxon>
        <taxon>Fungi</taxon>
        <taxon>Fungi incertae sedis</taxon>
        <taxon>Chytridiomycota</taxon>
        <taxon>Chytridiomycota incertae sedis</taxon>
        <taxon>Chytridiomycetes</taxon>
        <taxon>Chytridiales</taxon>
        <taxon>Chytriomycetaceae</taxon>
        <taxon>Physocladia</taxon>
    </lineage>
</organism>
<sequence length="584" mass="64063">MQKYQLTITNIPPEILAWIGVHCTPNTILRLRNTCRHLRISVKPILVATGGPWHQLYKGEHRHVWMQTYPPQYIQELDIWSNDYGGIKTVDTRFDGFVDYVGGLTALTSLKLVNSSYGDKRPLDLLVANLPEKEKLEKLFAHSADEVGHCGVFGVNLLLSTFPNLVELKLQHLLTGFAGIGSLSHLRKLELYGILDEEKAEYSTSSDLKSADFSGLISLEEVSLIGFHVSHTMKLWNTFPVNLLKVAKVMPFKNDEYLNEEDELDNLPANVKSLRTSLHVKQQHCDIIVEFPDEGEELDNFYSDSDHWLKHSRATADQAAFVAGESNGNADFDGTYACTANVEAAMEAYFNGCQWAVLNDENYTDPQGLVTFCQSHGITLPPLSLVSPLSISEAPSMSSTISDQFDTITTSTTPTTTTKTSTTTKSATFVTVSSALQQNNGGGGSGFVLSQPAQIAIGVIGVLFLFLLGTCCYVYLRGRRFERTGTIGDSGVTLAPYHFRHRHGGGTTGNNPANFNSPLNMNNPANFNSPLNMNNPANFNSPLNINNPANFNSPLNMSNPANFNSPFNMSNPANFSGMGGGFGR</sequence>
<dbReference type="InterPro" id="IPR032675">
    <property type="entry name" value="LRR_dom_sf"/>
</dbReference>
<keyword evidence="1" id="KW-1133">Transmembrane helix</keyword>
<proteinExistence type="predicted"/>
<feature type="transmembrane region" description="Helical" evidence="1">
    <location>
        <begin position="455"/>
        <end position="476"/>
    </location>
</feature>
<keyword evidence="1" id="KW-0472">Membrane</keyword>
<evidence type="ECO:0008006" key="4">
    <source>
        <dbReference type="Google" id="ProtNLM"/>
    </source>
</evidence>
<dbReference type="Gene3D" id="3.80.10.10">
    <property type="entry name" value="Ribonuclease Inhibitor"/>
    <property type="match status" value="1"/>
</dbReference>